<evidence type="ECO:0000256" key="1">
    <source>
        <dbReference type="SAM" id="MobiDB-lite"/>
    </source>
</evidence>
<reference evidence="2 3" key="1">
    <citation type="journal article" date="2019" name="Extremophiles">
        <title>Biogeography of thermophiles and predominance of Thermus scotoductus in domestic water heaters.</title>
        <authorList>
            <person name="Wilpiszeski R.L."/>
            <person name="Zhang Z."/>
            <person name="House C.H."/>
        </authorList>
    </citation>
    <scope>NUCLEOTIDE SEQUENCE [LARGE SCALE GENOMIC DNA]</scope>
    <source>
        <strain evidence="2 3">24_S24</strain>
    </source>
</reference>
<feature type="region of interest" description="Disordered" evidence="1">
    <location>
        <begin position="224"/>
        <end position="263"/>
    </location>
</feature>
<dbReference type="EMBL" id="PELZ01000237">
    <property type="protein sequence ID" value="RTH35905.1"/>
    <property type="molecule type" value="Genomic_DNA"/>
</dbReference>
<dbReference type="RefSeq" id="WP_216640822.1">
    <property type="nucleotide sequence ID" value="NZ_PELZ01000237.1"/>
</dbReference>
<dbReference type="Proteomes" id="UP000288051">
    <property type="component" value="Unassembled WGS sequence"/>
</dbReference>
<gene>
    <name evidence="2" type="ORF">CSW37_07635</name>
</gene>
<organism evidence="2 3">
    <name type="scientific">Thermus scotoductus</name>
    <dbReference type="NCBI Taxonomy" id="37636"/>
    <lineage>
        <taxon>Bacteria</taxon>
        <taxon>Thermotogati</taxon>
        <taxon>Deinococcota</taxon>
        <taxon>Deinococci</taxon>
        <taxon>Thermales</taxon>
        <taxon>Thermaceae</taxon>
        <taxon>Thermus</taxon>
    </lineage>
</organism>
<protein>
    <recommendedName>
        <fullName evidence="4">DNA polymerase Y family protein</fullName>
    </recommendedName>
</protein>
<evidence type="ECO:0000313" key="2">
    <source>
        <dbReference type="EMBL" id="RTH35905.1"/>
    </source>
</evidence>
<comment type="caution">
    <text evidence="2">The sequence shown here is derived from an EMBL/GenBank/DDBJ whole genome shotgun (WGS) entry which is preliminary data.</text>
</comment>
<evidence type="ECO:0000313" key="3">
    <source>
        <dbReference type="Proteomes" id="UP000288051"/>
    </source>
</evidence>
<evidence type="ECO:0008006" key="4">
    <source>
        <dbReference type="Google" id="ProtNLM"/>
    </source>
</evidence>
<name>A0A430SEK4_THESC</name>
<accession>A0A430SEK4</accession>
<proteinExistence type="predicted"/>
<dbReference type="AlphaFoldDB" id="A0A430SEK4"/>
<sequence>GEFLDRLPLHVLRGVGLSPEGLERLRLLGLRRVGELRRFRPPQLLAYLREGKALLTYLHGPWRREVARYPLGEGVEVQAVLEPPAEAHEGLFRHLARRLSGRLAPKAAGRLELLVLAEGLAFRGEDWPKRPVRGEEEVYLALVRAFQRSGALGLLLEEVRVRAWDLALPATQEGLFRQGGEGLGPLLARFPGALLRAEMVDPGALAPEWGFRFRAWEVRNEALSPSPRGGLREGKTPVGGLPGPAEGGAPAGPLAGWRTVVAP</sequence>
<feature type="non-terminal residue" evidence="2">
    <location>
        <position position="1"/>
    </location>
</feature>
<feature type="compositionally biased region" description="Gly residues" evidence="1">
    <location>
        <begin position="240"/>
        <end position="250"/>
    </location>
</feature>